<keyword evidence="2" id="KW-1185">Reference proteome</keyword>
<reference evidence="1 2" key="1">
    <citation type="journal article" date="2014" name="Genome Biol. Evol.">
        <title>The genome of the myxosporean Thelohanellus kitauei shows adaptations to nutrient acquisition within its fish host.</title>
        <authorList>
            <person name="Yang Y."/>
            <person name="Xiong J."/>
            <person name="Zhou Z."/>
            <person name="Huo F."/>
            <person name="Miao W."/>
            <person name="Ran C."/>
            <person name="Liu Y."/>
            <person name="Zhang J."/>
            <person name="Feng J."/>
            <person name="Wang M."/>
            <person name="Wang M."/>
            <person name="Wang L."/>
            <person name="Yao B."/>
        </authorList>
    </citation>
    <scope>NUCLEOTIDE SEQUENCE [LARGE SCALE GENOMIC DNA]</scope>
    <source>
        <strain evidence="1">Wuqing</strain>
    </source>
</reference>
<gene>
    <name evidence="1" type="ORF">RF11_08914</name>
</gene>
<evidence type="ECO:0000313" key="2">
    <source>
        <dbReference type="Proteomes" id="UP000031668"/>
    </source>
</evidence>
<proteinExistence type="predicted"/>
<name>A0A0C2JAW2_THEKT</name>
<organism evidence="1 2">
    <name type="scientific">Thelohanellus kitauei</name>
    <name type="common">Myxosporean</name>
    <dbReference type="NCBI Taxonomy" id="669202"/>
    <lineage>
        <taxon>Eukaryota</taxon>
        <taxon>Metazoa</taxon>
        <taxon>Cnidaria</taxon>
        <taxon>Myxozoa</taxon>
        <taxon>Myxosporea</taxon>
        <taxon>Bivalvulida</taxon>
        <taxon>Platysporina</taxon>
        <taxon>Myxobolidae</taxon>
        <taxon>Thelohanellus</taxon>
    </lineage>
</organism>
<dbReference type="Proteomes" id="UP000031668">
    <property type="component" value="Unassembled WGS sequence"/>
</dbReference>
<comment type="caution">
    <text evidence="1">The sequence shown here is derived from an EMBL/GenBank/DDBJ whole genome shotgun (WGS) entry which is preliminary data.</text>
</comment>
<dbReference type="EMBL" id="JWZT01000093">
    <property type="protein sequence ID" value="KII74999.1"/>
    <property type="molecule type" value="Genomic_DNA"/>
</dbReference>
<accession>A0A0C2JAW2</accession>
<protein>
    <submittedName>
        <fullName evidence="1">Uncharacterized protein</fullName>
    </submittedName>
</protein>
<sequence>MKLVSGCYSEAITEDQKMVGNPTLYKKEHLPRGIRMTSIRQIESFIRKTIIYGHDNRSNNHTAFQNKQALERPYKNLDWKIAAADIDQIKEAMENTSLLTRSRVYTICD</sequence>
<dbReference type="AlphaFoldDB" id="A0A0C2JAW2"/>
<evidence type="ECO:0000313" key="1">
    <source>
        <dbReference type="EMBL" id="KII74999.1"/>
    </source>
</evidence>